<dbReference type="InterPro" id="IPR019494">
    <property type="entry name" value="FIST_C"/>
</dbReference>
<feature type="domain" description="FIST" evidence="6">
    <location>
        <begin position="43"/>
        <end position="232"/>
    </location>
</feature>
<dbReference type="GO" id="GO:0005886">
    <property type="term" value="C:plasma membrane"/>
    <property type="evidence" value="ECO:0007669"/>
    <property type="project" value="UniProtKB-SubCell"/>
</dbReference>
<sequence length="399" mass="43113">MSQQTEGSPNLPGGAYSELVIGPYDEGRVQAAAKRAQEHLHGKAGIAFIFVSCDYEPHVHDLTELVQIHARCPQVVGCSAGGLIGTGQEDENESGFSLLVLQVPQEEVAVFELPPESTSPEWEQARRFNREEANGWILLGNPVMVGEDWMTKWNEAMGGTPTYGGLVSGSFRGEELFIFTDKELSAAAAIAVGIRGDLHFGGLVSQGCRPIGEPLTITKADHNLIHQLASVNAYEQLQAAFHSLPDDQREKAQGNILVGLAMTEYVDEFHTGDFLVRSILGGDPSQGILAVGAMPRVGQTMQFQLRDRDAADNELREMLLQKRHDLGTLPFAALLFSCAGRGSHLFGTPSHDAGLVREVFGNAPLAGFFCNGEIGSVGQRAYLHGFTASAVLFVRREDA</sequence>
<comment type="subcellular location">
    <subcellularLocation>
        <location evidence="1">Cell membrane</location>
        <topology evidence="1">Multi-pass membrane protein</topology>
    </subcellularLocation>
</comment>
<evidence type="ECO:0000259" key="7">
    <source>
        <dbReference type="SMART" id="SM01204"/>
    </source>
</evidence>
<keyword evidence="4" id="KW-1133">Transmembrane helix</keyword>
<dbReference type="Proteomes" id="UP000253426">
    <property type="component" value="Unassembled WGS sequence"/>
</dbReference>
<gene>
    <name evidence="8" type="ORF">DES53_11764</name>
</gene>
<dbReference type="EMBL" id="QNRR01000017">
    <property type="protein sequence ID" value="RBP36353.1"/>
    <property type="molecule type" value="Genomic_DNA"/>
</dbReference>
<evidence type="ECO:0000256" key="4">
    <source>
        <dbReference type="ARBA" id="ARBA00022989"/>
    </source>
</evidence>
<dbReference type="InterPro" id="IPR016741">
    <property type="entry name" value="UCP018953"/>
</dbReference>
<accession>A0A366H3D8</accession>
<dbReference type="Pfam" id="PF08495">
    <property type="entry name" value="FIST"/>
    <property type="match status" value="1"/>
</dbReference>
<dbReference type="InterPro" id="IPR013702">
    <property type="entry name" value="FIST_domain_N"/>
</dbReference>
<dbReference type="PANTHER" id="PTHR14939">
    <property type="entry name" value="F-BOX ONLY PROTEIN 22"/>
    <property type="match status" value="1"/>
</dbReference>
<evidence type="ECO:0000256" key="5">
    <source>
        <dbReference type="ARBA" id="ARBA00023136"/>
    </source>
</evidence>
<keyword evidence="2" id="KW-1003">Cell membrane</keyword>
<evidence type="ECO:0000256" key="2">
    <source>
        <dbReference type="ARBA" id="ARBA00022475"/>
    </source>
</evidence>
<dbReference type="PANTHER" id="PTHR14939:SF5">
    <property type="entry name" value="F-BOX ONLY PROTEIN 22"/>
    <property type="match status" value="1"/>
</dbReference>
<dbReference type="SMART" id="SM00897">
    <property type="entry name" value="FIST"/>
    <property type="match status" value="1"/>
</dbReference>
<proteinExistence type="predicted"/>
<keyword evidence="3" id="KW-0812">Transmembrane</keyword>
<keyword evidence="5" id="KW-0472">Membrane</keyword>
<evidence type="ECO:0000259" key="6">
    <source>
        <dbReference type="SMART" id="SM00897"/>
    </source>
</evidence>
<dbReference type="SMART" id="SM01204">
    <property type="entry name" value="FIST_C"/>
    <property type="match status" value="1"/>
</dbReference>
<dbReference type="AlphaFoldDB" id="A0A366H3D8"/>
<name>A0A366H3D8_9BACT</name>
<dbReference type="PIRSF" id="PIRSF018953">
    <property type="entry name" value="UCP018953"/>
    <property type="match status" value="1"/>
</dbReference>
<dbReference type="RefSeq" id="WP_113961946.1">
    <property type="nucleotide sequence ID" value="NZ_QNRR01000017.1"/>
</dbReference>
<keyword evidence="9" id="KW-1185">Reference proteome</keyword>
<protein>
    <submittedName>
        <fullName evidence="8">Small ligand-binding sensory domain FIST</fullName>
    </submittedName>
</protein>
<evidence type="ECO:0000313" key="8">
    <source>
        <dbReference type="EMBL" id="RBP36353.1"/>
    </source>
</evidence>
<evidence type="ECO:0000256" key="3">
    <source>
        <dbReference type="ARBA" id="ARBA00022692"/>
    </source>
</evidence>
<reference evidence="8 9" key="1">
    <citation type="submission" date="2018-06" db="EMBL/GenBank/DDBJ databases">
        <title>Genomic Encyclopedia of Type Strains, Phase IV (KMG-IV): sequencing the most valuable type-strain genomes for metagenomic binning, comparative biology and taxonomic classification.</title>
        <authorList>
            <person name="Goeker M."/>
        </authorList>
    </citation>
    <scope>NUCLEOTIDE SEQUENCE [LARGE SCALE GENOMIC DNA]</scope>
    <source>
        <strain evidence="8 9">DSM 25532</strain>
    </source>
</reference>
<feature type="domain" description="FIST C-domain" evidence="7">
    <location>
        <begin position="233"/>
        <end position="377"/>
    </location>
</feature>
<evidence type="ECO:0000313" key="9">
    <source>
        <dbReference type="Proteomes" id="UP000253426"/>
    </source>
</evidence>
<evidence type="ECO:0000256" key="1">
    <source>
        <dbReference type="ARBA" id="ARBA00004651"/>
    </source>
</evidence>
<organism evidence="8 9">
    <name type="scientific">Roseimicrobium gellanilyticum</name>
    <dbReference type="NCBI Taxonomy" id="748857"/>
    <lineage>
        <taxon>Bacteria</taxon>
        <taxon>Pseudomonadati</taxon>
        <taxon>Verrucomicrobiota</taxon>
        <taxon>Verrucomicrobiia</taxon>
        <taxon>Verrucomicrobiales</taxon>
        <taxon>Verrucomicrobiaceae</taxon>
        <taxon>Roseimicrobium</taxon>
    </lineage>
</organism>
<dbReference type="Pfam" id="PF10442">
    <property type="entry name" value="FIST_C"/>
    <property type="match status" value="1"/>
</dbReference>
<comment type="caution">
    <text evidence="8">The sequence shown here is derived from an EMBL/GenBank/DDBJ whole genome shotgun (WGS) entry which is preliminary data.</text>
</comment>
<dbReference type="OrthoDB" id="9770435at2"/>